<dbReference type="Proteomes" id="UP000681414">
    <property type="component" value="Unassembled WGS sequence"/>
</dbReference>
<comment type="similarity">
    <text evidence="1">Belongs to the short-chain dehydrogenases/reductases (SDR) family.</text>
</comment>
<dbReference type="EMBL" id="JAGYPG010000001">
    <property type="protein sequence ID" value="MBS4193801.1"/>
    <property type="molecule type" value="Genomic_DNA"/>
</dbReference>
<dbReference type="AlphaFoldDB" id="A0A942TBL7"/>
<dbReference type="PANTHER" id="PTHR42879">
    <property type="entry name" value="3-OXOACYL-(ACYL-CARRIER-PROTEIN) REDUCTASE"/>
    <property type="match status" value="1"/>
</dbReference>
<accession>A0A942TBL7</accession>
<dbReference type="GO" id="GO:0008206">
    <property type="term" value="P:bile acid metabolic process"/>
    <property type="evidence" value="ECO:0007669"/>
    <property type="project" value="UniProtKB-ARBA"/>
</dbReference>
<dbReference type="InterPro" id="IPR002347">
    <property type="entry name" value="SDR_fam"/>
</dbReference>
<dbReference type="InterPro" id="IPR050259">
    <property type="entry name" value="SDR"/>
</dbReference>
<dbReference type="InterPro" id="IPR036291">
    <property type="entry name" value="NAD(P)-bd_dom_sf"/>
</dbReference>
<dbReference type="RefSeq" id="WP_213123039.1">
    <property type="nucleotide sequence ID" value="NZ_JAGYPG010000001.1"/>
</dbReference>
<dbReference type="GO" id="GO:0016491">
    <property type="term" value="F:oxidoreductase activity"/>
    <property type="evidence" value="ECO:0007669"/>
    <property type="project" value="UniProtKB-KW"/>
</dbReference>
<reference evidence="3 4" key="1">
    <citation type="submission" date="2021-05" db="EMBL/GenBank/DDBJ databases">
        <title>Novel Bacillus species.</title>
        <authorList>
            <person name="Liu G."/>
        </authorList>
    </citation>
    <scope>NUCLEOTIDE SEQUENCE [LARGE SCALE GENOMIC DNA]</scope>
    <source>
        <strain evidence="4">FJAT-49780</strain>
    </source>
</reference>
<evidence type="ECO:0000256" key="2">
    <source>
        <dbReference type="ARBA" id="ARBA00023002"/>
    </source>
</evidence>
<comment type="caution">
    <text evidence="3">The sequence shown here is derived from an EMBL/GenBank/DDBJ whole genome shotgun (WGS) entry which is preliminary data.</text>
</comment>
<proteinExistence type="inferred from homology"/>
<evidence type="ECO:0000313" key="3">
    <source>
        <dbReference type="EMBL" id="MBS4193801.1"/>
    </source>
</evidence>
<sequence>MELGLKGKNALIVASSQGLGKAIAEQFVKEGTNVMIASRNIEQLKSVHTVLESLNGGNVSWVRCDITNPEEIKEMVKTTVEVFGGIDILVNNAGGPPAGGFEDMSDEAWQKSFELNLLSYIRIIREALPYLKKNGGRIINIASSSIREPIPGLILSNTFRIGIVGLAKTLADEFAPYNILVNTVAPGRIYTDRIKQLDQANADKKDVSVDEIAEKAQESIPLGRDGKPEEFAKVVVFLASEGNTYMTGSSFFVDGGKLRSI</sequence>
<dbReference type="Gene3D" id="3.40.50.720">
    <property type="entry name" value="NAD(P)-binding Rossmann-like Domain"/>
    <property type="match status" value="1"/>
</dbReference>
<gene>
    <name evidence="3" type="ORF">KHA97_01785</name>
</gene>
<dbReference type="PRINTS" id="PR00080">
    <property type="entry name" value="SDRFAMILY"/>
</dbReference>
<dbReference type="Pfam" id="PF13561">
    <property type="entry name" value="adh_short_C2"/>
    <property type="match status" value="1"/>
</dbReference>
<evidence type="ECO:0000313" key="4">
    <source>
        <dbReference type="Proteomes" id="UP000681414"/>
    </source>
</evidence>
<evidence type="ECO:0000256" key="1">
    <source>
        <dbReference type="ARBA" id="ARBA00006484"/>
    </source>
</evidence>
<dbReference type="CDD" id="cd05344">
    <property type="entry name" value="BKR_like_SDR_like"/>
    <property type="match status" value="1"/>
</dbReference>
<protein>
    <submittedName>
        <fullName evidence="3">SDR family oxidoreductase</fullName>
    </submittedName>
</protein>
<dbReference type="PANTHER" id="PTHR42879:SF6">
    <property type="entry name" value="NADPH-DEPENDENT REDUCTASE BACG"/>
    <property type="match status" value="1"/>
</dbReference>
<dbReference type="PRINTS" id="PR00081">
    <property type="entry name" value="GDHRDH"/>
</dbReference>
<dbReference type="SUPFAM" id="SSF51735">
    <property type="entry name" value="NAD(P)-binding Rossmann-fold domains"/>
    <property type="match status" value="1"/>
</dbReference>
<keyword evidence="4" id="KW-1185">Reference proteome</keyword>
<name>A0A942TBL7_9BACI</name>
<organism evidence="3 4">
    <name type="scientific">Lederbergia citri</name>
    <dbReference type="NCBI Taxonomy" id="2833580"/>
    <lineage>
        <taxon>Bacteria</taxon>
        <taxon>Bacillati</taxon>
        <taxon>Bacillota</taxon>
        <taxon>Bacilli</taxon>
        <taxon>Bacillales</taxon>
        <taxon>Bacillaceae</taxon>
        <taxon>Lederbergia</taxon>
    </lineage>
</organism>
<keyword evidence="2" id="KW-0560">Oxidoreductase</keyword>
<dbReference type="FunFam" id="3.40.50.720:FF:000084">
    <property type="entry name" value="Short-chain dehydrogenase reductase"/>
    <property type="match status" value="1"/>
</dbReference>